<organism evidence="4 5">
    <name type="scientific">Rhodococcus parequi</name>
    <dbReference type="NCBI Taxonomy" id="3137122"/>
    <lineage>
        <taxon>Bacteria</taxon>
        <taxon>Bacillati</taxon>
        <taxon>Actinomycetota</taxon>
        <taxon>Actinomycetes</taxon>
        <taxon>Mycobacteriales</taxon>
        <taxon>Nocardiaceae</taxon>
        <taxon>Rhodococcus</taxon>
    </lineage>
</organism>
<dbReference type="EMBL" id="JBDLNV010000002">
    <property type="protein sequence ID" value="MFM1723220.1"/>
    <property type="molecule type" value="Genomic_DNA"/>
</dbReference>
<dbReference type="InterPro" id="IPR005116">
    <property type="entry name" value="Transp-assoc_OB_typ1"/>
</dbReference>
<dbReference type="Gene3D" id="2.40.50.100">
    <property type="match status" value="1"/>
</dbReference>
<keyword evidence="5" id="KW-1185">Reference proteome</keyword>
<dbReference type="SUPFAM" id="SSF50331">
    <property type="entry name" value="MOP-like"/>
    <property type="match status" value="1"/>
</dbReference>
<keyword evidence="1 2" id="KW-0500">Molybdenum</keyword>
<dbReference type="Pfam" id="PF03459">
    <property type="entry name" value="TOBE"/>
    <property type="match status" value="1"/>
</dbReference>
<evidence type="ECO:0000256" key="2">
    <source>
        <dbReference type="PROSITE-ProRule" id="PRU01213"/>
    </source>
</evidence>
<evidence type="ECO:0000259" key="3">
    <source>
        <dbReference type="PROSITE" id="PS51866"/>
    </source>
</evidence>
<reference evidence="4 5" key="1">
    <citation type="submission" date="2023-11" db="EMBL/GenBank/DDBJ databases">
        <authorList>
            <person name="Val-Calvo J."/>
            <person name="Scortti M."/>
            <person name="Vazquez-Boland J."/>
        </authorList>
    </citation>
    <scope>NUCLEOTIDE SEQUENCE [LARGE SCALE GENOMIC DNA]</scope>
    <source>
        <strain evidence="4 5">PAM 2766</strain>
    </source>
</reference>
<dbReference type="InterPro" id="IPR008995">
    <property type="entry name" value="Mo/tungstate-bd_C_term_dom"/>
</dbReference>
<evidence type="ECO:0000256" key="1">
    <source>
        <dbReference type="ARBA" id="ARBA00022505"/>
    </source>
</evidence>
<evidence type="ECO:0000313" key="5">
    <source>
        <dbReference type="Proteomes" id="UP001629745"/>
    </source>
</evidence>
<protein>
    <submittedName>
        <fullName evidence="4">Helix-turn-helix transcriptional regulator</fullName>
    </submittedName>
</protein>
<sequence length="135" mass="14109">MPDIRIRDAAQLLGVSDDTVRRWIDAGTLASHKDDAGRMVVDGRQLAEFARAYAAPAPENPLGVGSSARNRFTGLVTRVVADGVMAQVEMQCGPFSVVSLMSAESATELNLEPGSIAVAVVKATTVIVETPAVSA</sequence>
<evidence type="ECO:0000313" key="4">
    <source>
        <dbReference type="EMBL" id="MFM1723220.1"/>
    </source>
</evidence>
<proteinExistence type="predicted"/>
<dbReference type="InterPro" id="IPR004606">
    <property type="entry name" value="Mop_domain"/>
</dbReference>
<dbReference type="InterPro" id="IPR010093">
    <property type="entry name" value="SinI_DNA-bd"/>
</dbReference>
<dbReference type="RefSeq" id="WP_420163768.1">
    <property type="nucleotide sequence ID" value="NZ_JBDLNV010000002.1"/>
</dbReference>
<dbReference type="PROSITE" id="PS51866">
    <property type="entry name" value="MOP"/>
    <property type="match status" value="1"/>
</dbReference>
<dbReference type="Proteomes" id="UP001629745">
    <property type="component" value="Unassembled WGS sequence"/>
</dbReference>
<accession>A0ABW9FCD9</accession>
<dbReference type="NCBIfam" id="TIGR01764">
    <property type="entry name" value="excise"/>
    <property type="match status" value="1"/>
</dbReference>
<dbReference type="CDD" id="cd04762">
    <property type="entry name" value="HTH_MerR-trunc"/>
    <property type="match status" value="1"/>
</dbReference>
<comment type="caution">
    <text evidence="4">The sequence shown here is derived from an EMBL/GenBank/DDBJ whole genome shotgun (WGS) entry which is preliminary data.</text>
</comment>
<dbReference type="Pfam" id="PF12728">
    <property type="entry name" value="HTH_17"/>
    <property type="match status" value="1"/>
</dbReference>
<dbReference type="Gene3D" id="1.10.1660.10">
    <property type="match status" value="1"/>
</dbReference>
<dbReference type="InterPro" id="IPR041657">
    <property type="entry name" value="HTH_17"/>
</dbReference>
<name>A0ABW9FCD9_9NOCA</name>
<feature type="domain" description="Mop" evidence="3">
    <location>
        <begin position="65"/>
        <end position="130"/>
    </location>
</feature>
<gene>
    <name evidence="4" type="ORF">ABEU20_001781</name>
</gene>